<accession>A0A8J4TG98</accession>
<evidence type="ECO:0000256" key="8">
    <source>
        <dbReference type="ARBA" id="ARBA00031934"/>
    </source>
</evidence>
<evidence type="ECO:0000313" key="11">
    <source>
        <dbReference type="Proteomes" id="UP000748531"/>
    </source>
</evidence>
<evidence type="ECO:0000256" key="5">
    <source>
        <dbReference type="ARBA" id="ARBA00022801"/>
    </source>
</evidence>
<evidence type="ECO:0000256" key="3">
    <source>
        <dbReference type="ARBA" id="ARBA00014212"/>
    </source>
</evidence>
<reference evidence="10" key="1">
    <citation type="submission" date="2019-05" db="EMBL/GenBank/DDBJ databases">
        <title>Annotation for the trematode Paragonimus heterotremus.</title>
        <authorList>
            <person name="Choi Y.-J."/>
        </authorList>
    </citation>
    <scope>NUCLEOTIDE SEQUENCE</scope>
    <source>
        <strain evidence="10">LC</strain>
    </source>
</reference>
<feature type="signal peptide" evidence="9">
    <location>
        <begin position="1"/>
        <end position="24"/>
    </location>
</feature>
<dbReference type="GO" id="GO:0008474">
    <property type="term" value="F:palmitoyl-(protein) hydrolase activity"/>
    <property type="evidence" value="ECO:0007669"/>
    <property type="project" value="UniProtKB-EC"/>
</dbReference>
<dbReference type="PRINTS" id="PR00414">
    <property type="entry name" value="PPTHIESTRASE"/>
</dbReference>
<evidence type="ECO:0000256" key="4">
    <source>
        <dbReference type="ARBA" id="ARBA00022729"/>
    </source>
</evidence>
<evidence type="ECO:0000256" key="9">
    <source>
        <dbReference type="SAM" id="SignalP"/>
    </source>
</evidence>
<evidence type="ECO:0000256" key="1">
    <source>
        <dbReference type="ARBA" id="ARBA00010758"/>
    </source>
</evidence>
<organism evidence="10 11">
    <name type="scientific">Paragonimus heterotremus</name>
    <dbReference type="NCBI Taxonomy" id="100268"/>
    <lineage>
        <taxon>Eukaryota</taxon>
        <taxon>Metazoa</taxon>
        <taxon>Spiralia</taxon>
        <taxon>Lophotrochozoa</taxon>
        <taxon>Platyhelminthes</taxon>
        <taxon>Trematoda</taxon>
        <taxon>Digenea</taxon>
        <taxon>Plagiorchiida</taxon>
        <taxon>Troglotremata</taxon>
        <taxon>Troglotrematidae</taxon>
        <taxon>Paragonimus</taxon>
    </lineage>
</organism>
<dbReference type="Gene3D" id="3.40.50.1820">
    <property type="entry name" value="alpha/beta hydrolase"/>
    <property type="match status" value="1"/>
</dbReference>
<dbReference type="Proteomes" id="UP000748531">
    <property type="component" value="Unassembled WGS sequence"/>
</dbReference>
<dbReference type="GO" id="GO:0005764">
    <property type="term" value="C:lysosome"/>
    <property type="evidence" value="ECO:0007669"/>
    <property type="project" value="TreeGrafter"/>
</dbReference>
<comment type="caution">
    <text evidence="10">The sequence shown here is derived from an EMBL/GenBank/DDBJ whole genome shotgun (WGS) entry which is preliminary data.</text>
</comment>
<dbReference type="AlphaFoldDB" id="A0A8J4TG98"/>
<proteinExistence type="inferred from homology"/>
<name>A0A8J4TG98_9TREM</name>
<dbReference type="EC" id="3.1.2.22" evidence="2"/>
<gene>
    <name evidence="10" type="ORF">PHET_05870</name>
</gene>
<keyword evidence="5" id="KW-0378">Hydrolase</keyword>
<dbReference type="Pfam" id="PF02089">
    <property type="entry name" value="Palm_thioest"/>
    <property type="match status" value="1"/>
</dbReference>
<dbReference type="EMBL" id="LUCH01003018">
    <property type="protein sequence ID" value="KAF5400651.1"/>
    <property type="molecule type" value="Genomic_DNA"/>
</dbReference>
<evidence type="ECO:0000256" key="7">
    <source>
        <dbReference type="ARBA" id="ARBA00023180"/>
    </source>
</evidence>
<dbReference type="OrthoDB" id="10263094at2759"/>
<keyword evidence="11" id="KW-1185">Reference proteome</keyword>
<keyword evidence="7" id="KW-0325">Glycoprotein</keyword>
<keyword evidence="4 9" id="KW-0732">Signal</keyword>
<dbReference type="SUPFAM" id="SSF53474">
    <property type="entry name" value="alpha/beta-Hydrolases"/>
    <property type="match status" value="1"/>
</dbReference>
<evidence type="ECO:0000256" key="6">
    <source>
        <dbReference type="ARBA" id="ARBA00023157"/>
    </source>
</evidence>
<dbReference type="InterPro" id="IPR002472">
    <property type="entry name" value="Palm_thioest"/>
</dbReference>
<dbReference type="PANTHER" id="PTHR11247:SF8">
    <property type="entry name" value="PALMITOYL-PROTEIN THIOESTERASE 1"/>
    <property type="match status" value="1"/>
</dbReference>
<evidence type="ECO:0000256" key="2">
    <source>
        <dbReference type="ARBA" id="ARBA00012423"/>
    </source>
</evidence>
<evidence type="ECO:0000313" key="10">
    <source>
        <dbReference type="EMBL" id="KAF5400651.1"/>
    </source>
</evidence>
<dbReference type="InterPro" id="IPR029058">
    <property type="entry name" value="AB_hydrolase_fold"/>
</dbReference>
<dbReference type="GO" id="GO:0006898">
    <property type="term" value="P:receptor-mediated endocytosis"/>
    <property type="evidence" value="ECO:0007669"/>
    <property type="project" value="TreeGrafter"/>
</dbReference>
<keyword evidence="6" id="KW-1015">Disulfide bond</keyword>
<sequence length="304" mass="34492">MVNARILHSVLSLLVITQLSVLEAIQLPVIIWHGMGDHGRGAGIQELAKVIKGIIPGIKVKCITTGQSDIQDIEDSYLKPSAQQIDEVCAQLMSDPDFADGTHMIGLSQGGLFVRALAQKCPFKTLGSIISIGGPQMGVFGVPKCRDVGLLPYCSLMEKLLSYGAYTEFVQNHLVQAQYWHDPLNEEKFREKCRFLTDINQETRINQTYKNNILKAKAIVLVKFMDDTVLKPSQSEVSEWFGFYVPMTTETFQTLQETKLYKEDRLGLKQLDETKRLHFLQVDGDHLHFTLEWFENEIVRRFLT</sequence>
<dbReference type="PANTHER" id="PTHR11247">
    <property type="entry name" value="PALMITOYL-PROTEIN THIOESTERASE/DOLICHYLDIPHOSPHATASE 1"/>
    <property type="match status" value="1"/>
</dbReference>
<comment type="similarity">
    <text evidence="1">Belongs to the palmitoyl-protein thioesterase family.</text>
</comment>
<protein>
    <recommendedName>
        <fullName evidence="3">Palmitoyl-protein thioesterase 1</fullName>
        <ecNumber evidence="2">3.1.2.22</ecNumber>
    </recommendedName>
    <alternativeName>
        <fullName evidence="8">Palmitoyl-protein hydrolase 1</fullName>
    </alternativeName>
</protein>
<feature type="chain" id="PRO_5035233504" description="Palmitoyl-protein thioesterase 1" evidence="9">
    <location>
        <begin position="25"/>
        <end position="304"/>
    </location>
</feature>
<dbReference type="FunFam" id="3.40.50.1820:FF:000107">
    <property type="entry name" value="Palmitoyl-protein thioesterase 1"/>
    <property type="match status" value="1"/>
</dbReference>